<organism evidence="1 2">
    <name type="scientific">Arachis hypogaea</name>
    <name type="common">Peanut</name>
    <dbReference type="NCBI Taxonomy" id="3818"/>
    <lineage>
        <taxon>Eukaryota</taxon>
        <taxon>Viridiplantae</taxon>
        <taxon>Streptophyta</taxon>
        <taxon>Embryophyta</taxon>
        <taxon>Tracheophyta</taxon>
        <taxon>Spermatophyta</taxon>
        <taxon>Magnoliopsida</taxon>
        <taxon>eudicotyledons</taxon>
        <taxon>Gunneridae</taxon>
        <taxon>Pentapetalae</taxon>
        <taxon>rosids</taxon>
        <taxon>fabids</taxon>
        <taxon>Fabales</taxon>
        <taxon>Fabaceae</taxon>
        <taxon>Papilionoideae</taxon>
        <taxon>50 kb inversion clade</taxon>
        <taxon>dalbergioids sensu lato</taxon>
        <taxon>Dalbergieae</taxon>
        <taxon>Pterocarpus clade</taxon>
        <taxon>Arachis</taxon>
    </lineage>
</organism>
<name>A0A445DDR3_ARAHY</name>
<dbReference type="AlphaFoldDB" id="A0A445DDR3"/>
<dbReference type="EMBL" id="SDMP01000004">
    <property type="protein sequence ID" value="RYR61318.1"/>
    <property type="molecule type" value="Genomic_DNA"/>
</dbReference>
<keyword evidence="2" id="KW-1185">Reference proteome</keyword>
<sequence length="86" mass="10288">MQTSMGQDHGRLNSKVIAQHIFTMVKVDLTISIRVLQGGMENHFGYKVSDRKVWLVKQRFIARIYGYWRNQTTSFFHWLFAMQMYL</sequence>
<protein>
    <submittedName>
        <fullName evidence="1">Uncharacterized protein</fullName>
    </submittedName>
</protein>
<evidence type="ECO:0000313" key="1">
    <source>
        <dbReference type="EMBL" id="RYR61318.1"/>
    </source>
</evidence>
<accession>A0A445DDR3</accession>
<evidence type="ECO:0000313" key="2">
    <source>
        <dbReference type="Proteomes" id="UP000289738"/>
    </source>
</evidence>
<comment type="caution">
    <text evidence="1">The sequence shown here is derived from an EMBL/GenBank/DDBJ whole genome shotgun (WGS) entry which is preliminary data.</text>
</comment>
<reference evidence="1 2" key="1">
    <citation type="submission" date="2019-01" db="EMBL/GenBank/DDBJ databases">
        <title>Sequencing of cultivated peanut Arachis hypogaea provides insights into genome evolution and oil improvement.</title>
        <authorList>
            <person name="Chen X."/>
        </authorList>
    </citation>
    <scope>NUCLEOTIDE SEQUENCE [LARGE SCALE GENOMIC DNA]</scope>
    <source>
        <strain evidence="2">cv. Fuhuasheng</strain>
        <tissue evidence="1">Leaves</tissue>
    </source>
</reference>
<proteinExistence type="predicted"/>
<dbReference type="Proteomes" id="UP000289738">
    <property type="component" value="Chromosome A04"/>
</dbReference>
<gene>
    <name evidence="1" type="ORF">Ahy_A04g018475</name>
</gene>